<keyword evidence="6" id="KW-0812">Transmembrane</keyword>
<dbReference type="GO" id="GO:0015297">
    <property type="term" value="F:antiporter activity"/>
    <property type="evidence" value="ECO:0007669"/>
    <property type="project" value="InterPro"/>
</dbReference>
<evidence type="ECO:0000256" key="1">
    <source>
        <dbReference type="ARBA" id="ARBA00003408"/>
    </source>
</evidence>
<sequence>MKKPELKNINKMAYPILLNYLLTSVFEILDKAVVGHYSVQGFAVVGIAETPVYEITGALGILSAAFYMIAAELQGKKDQEAFEDTFDMSRKISLVVGGLFFLLSLVGGRFFFQRVYKVEGETLKELLSYFYPAAFTVLQNMLLFLYSAYYRNRLNTRISFYSTAAAAIVNLFFDASLVYGLFGFPRLGTAGAAWGSVIGLFAGLLVYQVPYGKHKKRRTVSRSEKKKILKKFAALYPSLAGQEFLENTLFSLIVSGVIARMGTRQMAVYSLLATVGNTVELPIYAYATAAQTYALQKKAAGEVEQAQRYLTVGRNFTSGVLIGLGLLCFAFRTQVFGLILSGRSVMDCAGQLLVWILILAFSKVTYQFSLGYLQGTGKEKYILACAIVSTVLTSVAVTISGELFSLPGVYLVMIGKYFIFSLIFMRKIRSLSDHL</sequence>
<evidence type="ECO:0000313" key="8">
    <source>
        <dbReference type="Proteomes" id="UP000886890"/>
    </source>
</evidence>
<comment type="function">
    <text evidence="1">Multidrug efflux pump.</text>
</comment>
<feature type="transmembrane region" description="Helical" evidence="6">
    <location>
        <begin position="352"/>
        <end position="369"/>
    </location>
</feature>
<feature type="transmembrane region" description="Helical" evidence="6">
    <location>
        <begin position="52"/>
        <end position="71"/>
    </location>
</feature>
<reference evidence="7" key="2">
    <citation type="submission" date="2021-04" db="EMBL/GenBank/DDBJ databases">
        <authorList>
            <person name="Gilroy R."/>
        </authorList>
    </citation>
    <scope>NUCLEOTIDE SEQUENCE</scope>
    <source>
        <strain evidence="7">CHK183-1962</strain>
    </source>
</reference>
<dbReference type="GO" id="GO:0005886">
    <property type="term" value="C:plasma membrane"/>
    <property type="evidence" value="ECO:0007669"/>
    <property type="project" value="TreeGrafter"/>
</dbReference>
<feature type="transmembrane region" description="Helical" evidence="6">
    <location>
        <begin position="316"/>
        <end position="340"/>
    </location>
</feature>
<dbReference type="InterPro" id="IPR050222">
    <property type="entry name" value="MATE_MdtK"/>
</dbReference>
<evidence type="ECO:0000256" key="2">
    <source>
        <dbReference type="ARBA" id="ARBA00010199"/>
    </source>
</evidence>
<name>A0A9D1XFL7_9FIRM</name>
<feature type="transmembrane region" description="Helical" evidence="6">
    <location>
        <begin position="188"/>
        <end position="207"/>
    </location>
</feature>
<feature type="transmembrane region" description="Helical" evidence="6">
    <location>
        <begin position="158"/>
        <end position="182"/>
    </location>
</feature>
<evidence type="ECO:0000256" key="3">
    <source>
        <dbReference type="ARBA" id="ARBA00020268"/>
    </source>
</evidence>
<gene>
    <name evidence="7" type="ORF">H9734_11835</name>
</gene>
<feature type="transmembrane region" description="Helical" evidence="6">
    <location>
        <begin position="381"/>
        <end position="401"/>
    </location>
</feature>
<feature type="transmembrane region" description="Helical" evidence="6">
    <location>
        <begin position="12"/>
        <end position="29"/>
    </location>
</feature>
<feature type="transmembrane region" description="Helical" evidence="6">
    <location>
        <begin position="407"/>
        <end position="425"/>
    </location>
</feature>
<dbReference type="PANTHER" id="PTHR43298">
    <property type="entry name" value="MULTIDRUG RESISTANCE PROTEIN NORM-RELATED"/>
    <property type="match status" value="1"/>
</dbReference>
<dbReference type="Proteomes" id="UP000886890">
    <property type="component" value="Unassembled WGS sequence"/>
</dbReference>
<dbReference type="EMBL" id="DXEK01000193">
    <property type="protein sequence ID" value="HIX78261.1"/>
    <property type="molecule type" value="Genomic_DNA"/>
</dbReference>
<evidence type="ECO:0000313" key="7">
    <source>
        <dbReference type="EMBL" id="HIX78261.1"/>
    </source>
</evidence>
<dbReference type="GO" id="GO:0042910">
    <property type="term" value="F:xenobiotic transmembrane transporter activity"/>
    <property type="evidence" value="ECO:0007669"/>
    <property type="project" value="InterPro"/>
</dbReference>
<feature type="transmembrane region" description="Helical" evidence="6">
    <location>
        <begin position="127"/>
        <end position="146"/>
    </location>
</feature>
<protein>
    <recommendedName>
        <fullName evidence="3">Probable multidrug resistance protein NorM</fullName>
    </recommendedName>
    <alternativeName>
        <fullName evidence="5">Multidrug-efflux transporter</fullName>
    </alternativeName>
</protein>
<accession>A0A9D1XFL7</accession>
<dbReference type="InterPro" id="IPR002528">
    <property type="entry name" value="MATE_fam"/>
</dbReference>
<dbReference type="PANTHER" id="PTHR43298:SF2">
    <property type="entry name" value="FMN_FAD EXPORTER YEEO-RELATED"/>
    <property type="match status" value="1"/>
</dbReference>
<reference evidence="7" key="1">
    <citation type="journal article" date="2021" name="PeerJ">
        <title>Extensive microbial diversity within the chicken gut microbiome revealed by metagenomics and culture.</title>
        <authorList>
            <person name="Gilroy R."/>
            <person name="Ravi A."/>
            <person name="Getino M."/>
            <person name="Pursley I."/>
            <person name="Horton D.L."/>
            <person name="Alikhan N.F."/>
            <person name="Baker D."/>
            <person name="Gharbi K."/>
            <person name="Hall N."/>
            <person name="Watson M."/>
            <person name="Adriaenssens E.M."/>
            <person name="Foster-Nyarko E."/>
            <person name="Jarju S."/>
            <person name="Secka A."/>
            <person name="Antonio M."/>
            <person name="Oren A."/>
            <person name="Chaudhuri R.R."/>
            <person name="La Ragione R."/>
            <person name="Hildebrand F."/>
            <person name="Pallen M.J."/>
        </authorList>
    </citation>
    <scope>NUCLEOTIDE SEQUENCE</scope>
    <source>
        <strain evidence="7">CHK183-1962</strain>
    </source>
</reference>
<evidence type="ECO:0000256" key="5">
    <source>
        <dbReference type="ARBA" id="ARBA00031636"/>
    </source>
</evidence>
<keyword evidence="4" id="KW-0813">Transport</keyword>
<evidence type="ECO:0000256" key="6">
    <source>
        <dbReference type="SAM" id="Phobius"/>
    </source>
</evidence>
<keyword evidence="6" id="KW-0472">Membrane</keyword>
<keyword evidence="6" id="KW-1133">Transmembrane helix</keyword>
<dbReference type="AlphaFoldDB" id="A0A9D1XFL7"/>
<proteinExistence type="inferred from homology"/>
<dbReference type="Pfam" id="PF01554">
    <property type="entry name" value="MatE"/>
    <property type="match status" value="2"/>
</dbReference>
<organism evidence="7 8">
    <name type="scientific">Candidatus Fusicatenibacter merdavium</name>
    <dbReference type="NCBI Taxonomy" id="2838600"/>
    <lineage>
        <taxon>Bacteria</taxon>
        <taxon>Bacillati</taxon>
        <taxon>Bacillota</taxon>
        <taxon>Clostridia</taxon>
        <taxon>Lachnospirales</taxon>
        <taxon>Lachnospiraceae</taxon>
        <taxon>Fusicatenibacter</taxon>
    </lineage>
</organism>
<comment type="caution">
    <text evidence="7">The sequence shown here is derived from an EMBL/GenBank/DDBJ whole genome shotgun (WGS) entry which is preliminary data.</text>
</comment>
<feature type="transmembrane region" description="Helical" evidence="6">
    <location>
        <begin position="92"/>
        <end position="112"/>
    </location>
</feature>
<comment type="similarity">
    <text evidence="2">Belongs to the multi antimicrobial extrusion (MATE) (TC 2.A.66.1) family.</text>
</comment>
<evidence type="ECO:0000256" key="4">
    <source>
        <dbReference type="ARBA" id="ARBA00022448"/>
    </source>
</evidence>